<evidence type="ECO:0000313" key="1">
    <source>
        <dbReference type="EMBL" id="CAB1433959.1"/>
    </source>
</evidence>
<dbReference type="AlphaFoldDB" id="A0A9N7UKL9"/>
<proteinExistence type="predicted"/>
<reference evidence="1" key="1">
    <citation type="submission" date="2020-03" db="EMBL/GenBank/DDBJ databases">
        <authorList>
            <person name="Weist P."/>
        </authorList>
    </citation>
    <scope>NUCLEOTIDE SEQUENCE</scope>
</reference>
<keyword evidence="2" id="KW-1185">Reference proteome</keyword>
<accession>A0A9N7UKL9</accession>
<organism evidence="1 2">
    <name type="scientific">Pleuronectes platessa</name>
    <name type="common">European plaice</name>
    <dbReference type="NCBI Taxonomy" id="8262"/>
    <lineage>
        <taxon>Eukaryota</taxon>
        <taxon>Metazoa</taxon>
        <taxon>Chordata</taxon>
        <taxon>Craniata</taxon>
        <taxon>Vertebrata</taxon>
        <taxon>Euteleostomi</taxon>
        <taxon>Actinopterygii</taxon>
        <taxon>Neopterygii</taxon>
        <taxon>Teleostei</taxon>
        <taxon>Neoteleostei</taxon>
        <taxon>Acanthomorphata</taxon>
        <taxon>Carangaria</taxon>
        <taxon>Pleuronectiformes</taxon>
        <taxon>Pleuronectoidei</taxon>
        <taxon>Pleuronectidae</taxon>
        <taxon>Pleuronectes</taxon>
    </lineage>
</organism>
<dbReference type="Proteomes" id="UP001153269">
    <property type="component" value="Unassembled WGS sequence"/>
</dbReference>
<gene>
    <name evidence="1" type="ORF">PLEPLA_LOCUS22051</name>
</gene>
<sequence length="111" mass="12647">MTSQARKGRAWYQWWWWWREGVLLEELAGFPGQIIHFKFLSGFLAAHPAAHSNYPGTEPTEEDDGDVSGCSAPSFLRIPLNLLVQEEQDTGREAQEQVNLEEGVSLLLYIQ</sequence>
<name>A0A9N7UKL9_PLEPL</name>
<dbReference type="EMBL" id="CADEAL010001613">
    <property type="protein sequence ID" value="CAB1433959.1"/>
    <property type="molecule type" value="Genomic_DNA"/>
</dbReference>
<protein>
    <submittedName>
        <fullName evidence="1">Uncharacterized protein</fullName>
    </submittedName>
</protein>
<evidence type="ECO:0000313" key="2">
    <source>
        <dbReference type="Proteomes" id="UP001153269"/>
    </source>
</evidence>
<comment type="caution">
    <text evidence="1">The sequence shown here is derived from an EMBL/GenBank/DDBJ whole genome shotgun (WGS) entry which is preliminary data.</text>
</comment>